<dbReference type="AlphaFoldDB" id="A0AAP2GUT7"/>
<proteinExistence type="predicted"/>
<dbReference type="RefSeq" id="WP_254083558.1">
    <property type="nucleotide sequence ID" value="NZ_JAHESE010000004.1"/>
</dbReference>
<evidence type="ECO:0000313" key="4">
    <source>
        <dbReference type="Proteomes" id="UP001319080"/>
    </source>
</evidence>
<name>A0AAP2GUT7_9BACT</name>
<dbReference type="InterPro" id="IPR001789">
    <property type="entry name" value="Sig_transdc_resp-reg_receiver"/>
</dbReference>
<evidence type="ECO:0000256" key="1">
    <source>
        <dbReference type="PROSITE-ProRule" id="PRU00169"/>
    </source>
</evidence>
<dbReference type="InterPro" id="IPR011006">
    <property type="entry name" value="CheY-like_superfamily"/>
</dbReference>
<dbReference type="PANTHER" id="PTHR44520:SF2">
    <property type="entry name" value="RESPONSE REGULATOR RCP1"/>
    <property type="match status" value="1"/>
</dbReference>
<dbReference type="PROSITE" id="PS50110">
    <property type="entry name" value="RESPONSE_REGULATORY"/>
    <property type="match status" value="1"/>
</dbReference>
<dbReference type="InterPro" id="IPR052893">
    <property type="entry name" value="TCS_response_regulator"/>
</dbReference>
<evidence type="ECO:0000259" key="2">
    <source>
        <dbReference type="PROSITE" id="PS50110"/>
    </source>
</evidence>
<keyword evidence="1" id="KW-0597">Phosphoprotein</keyword>
<feature type="domain" description="Response regulatory" evidence="2">
    <location>
        <begin position="5"/>
        <end position="125"/>
    </location>
</feature>
<dbReference type="Pfam" id="PF00072">
    <property type="entry name" value="Response_reg"/>
    <property type="match status" value="1"/>
</dbReference>
<dbReference type="SMART" id="SM00448">
    <property type="entry name" value="REC"/>
    <property type="match status" value="1"/>
</dbReference>
<dbReference type="EMBL" id="JAHESE010000004">
    <property type="protein sequence ID" value="MBT1707967.1"/>
    <property type="molecule type" value="Genomic_DNA"/>
</dbReference>
<keyword evidence="4" id="KW-1185">Reference proteome</keyword>
<accession>A0AAP2GUT7</accession>
<dbReference type="Proteomes" id="UP001319080">
    <property type="component" value="Unassembled WGS sequence"/>
</dbReference>
<feature type="modified residue" description="4-aspartylphosphate" evidence="1">
    <location>
        <position position="58"/>
    </location>
</feature>
<evidence type="ECO:0000313" key="3">
    <source>
        <dbReference type="EMBL" id="MBT1707967.1"/>
    </source>
</evidence>
<dbReference type="SUPFAM" id="SSF52172">
    <property type="entry name" value="CheY-like"/>
    <property type="match status" value="1"/>
</dbReference>
<dbReference type="Gene3D" id="3.40.50.2300">
    <property type="match status" value="1"/>
</dbReference>
<dbReference type="GO" id="GO:0000160">
    <property type="term" value="P:phosphorelay signal transduction system"/>
    <property type="evidence" value="ECO:0007669"/>
    <property type="project" value="InterPro"/>
</dbReference>
<dbReference type="PANTHER" id="PTHR44520">
    <property type="entry name" value="RESPONSE REGULATOR RCP1-RELATED"/>
    <property type="match status" value="1"/>
</dbReference>
<gene>
    <name evidence="3" type="ORF">KK062_07030</name>
</gene>
<organism evidence="3 4">
    <name type="scientific">Dawidia cretensis</name>
    <dbReference type="NCBI Taxonomy" id="2782350"/>
    <lineage>
        <taxon>Bacteria</taxon>
        <taxon>Pseudomonadati</taxon>
        <taxon>Bacteroidota</taxon>
        <taxon>Cytophagia</taxon>
        <taxon>Cytophagales</taxon>
        <taxon>Chryseotaleaceae</taxon>
        <taxon>Dawidia</taxon>
    </lineage>
</organism>
<reference evidence="3 4" key="1">
    <citation type="submission" date="2021-05" db="EMBL/GenBank/DDBJ databases">
        <title>A Polyphasic approach of four new species of the genus Ohtaekwangia: Ohtaekwangia histidinii sp. nov., Ohtaekwangia cretensis sp. nov., Ohtaekwangia indiensis sp. nov., Ohtaekwangia reichenbachii sp. nov. from diverse environment.</title>
        <authorList>
            <person name="Octaviana S."/>
        </authorList>
    </citation>
    <scope>NUCLEOTIDE SEQUENCE [LARGE SCALE GENOMIC DNA]</scope>
    <source>
        <strain evidence="3 4">PWU5</strain>
    </source>
</reference>
<comment type="caution">
    <text evidence="3">The sequence shown here is derived from an EMBL/GenBank/DDBJ whole genome shotgun (WGS) entry which is preliminary data.</text>
</comment>
<sequence>MPLHTIWLVDDDTDDCMLFEDAIAELGVALSIVCVADGADLLNKLRQATRPPDLVFLDVNMPIKNGMDCLAEIKRDEQFIRLPVVMWSTSGQPDIVEKAYRLGARLFMKKPHNFNNLKSLLHGILQLDFQLHGSLEDFVVGK</sequence>
<protein>
    <submittedName>
        <fullName evidence="3">Response regulator</fullName>
    </submittedName>
</protein>